<proteinExistence type="predicted"/>
<dbReference type="EMBL" id="JAVFKY010000003">
    <property type="protein sequence ID" value="KAK5579472.1"/>
    <property type="molecule type" value="Genomic_DNA"/>
</dbReference>
<sequence length="194" mass="21787">MSDDLSDFFAKKDSTKKVVKKPASTTPKVVVKPVSPVVSPTTTTTPVSPTTPVIEPKKVVDLSQLNKSKDTTPVVDVKESKTEQINIPTMRWADKNEQNTTTATQTKVYKNYPSLKKEEVKVEDDDQIYEDKEEEKEVKKEEENSTADEEPIKKSNKKVTPKQKKKSKQELEAEALMASLGITDEKPVPKPKKK</sequence>
<feature type="compositionally biased region" description="Basic residues" evidence="1">
    <location>
        <begin position="154"/>
        <end position="167"/>
    </location>
</feature>
<dbReference type="Proteomes" id="UP001344447">
    <property type="component" value="Unassembled WGS sequence"/>
</dbReference>
<evidence type="ECO:0000313" key="3">
    <source>
        <dbReference type="Proteomes" id="UP001344447"/>
    </source>
</evidence>
<protein>
    <submittedName>
        <fullName evidence="2">Uncharacterized protein</fullName>
    </submittedName>
</protein>
<feature type="region of interest" description="Disordered" evidence="1">
    <location>
        <begin position="87"/>
        <end position="106"/>
    </location>
</feature>
<feature type="compositionally biased region" description="Acidic residues" evidence="1">
    <location>
        <begin position="121"/>
        <end position="134"/>
    </location>
</feature>
<reference evidence="2 3" key="1">
    <citation type="submission" date="2023-11" db="EMBL/GenBank/DDBJ databases">
        <title>Dfirmibasis_genome.</title>
        <authorList>
            <person name="Edelbroek B."/>
            <person name="Kjellin J."/>
            <person name="Jerlstrom-Hultqvist J."/>
            <person name="Soderbom F."/>
        </authorList>
    </citation>
    <scope>NUCLEOTIDE SEQUENCE [LARGE SCALE GENOMIC DNA]</scope>
    <source>
        <strain evidence="2 3">TNS-C-14</strain>
    </source>
</reference>
<keyword evidence="3" id="KW-1185">Reference proteome</keyword>
<feature type="region of interest" description="Disordered" evidence="1">
    <location>
        <begin position="1"/>
        <end position="27"/>
    </location>
</feature>
<evidence type="ECO:0000256" key="1">
    <source>
        <dbReference type="SAM" id="MobiDB-lite"/>
    </source>
</evidence>
<gene>
    <name evidence="2" type="ORF">RB653_009155</name>
</gene>
<accession>A0AAN7YX53</accession>
<name>A0AAN7YX53_9MYCE</name>
<feature type="region of interest" description="Disordered" evidence="1">
    <location>
        <begin position="120"/>
        <end position="194"/>
    </location>
</feature>
<evidence type="ECO:0000313" key="2">
    <source>
        <dbReference type="EMBL" id="KAK5579472.1"/>
    </source>
</evidence>
<dbReference type="AlphaFoldDB" id="A0AAN7YX53"/>
<organism evidence="2 3">
    <name type="scientific">Dictyostelium firmibasis</name>
    <dbReference type="NCBI Taxonomy" id="79012"/>
    <lineage>
        <taxon>Eukaryota</taxon>
        <taxon>Amoebozoa</taxon>
        <taxon>Evosea</taxon>
        <taxon>Eumycetozoa</taxon>
        <taxon>Dictyostelia</taxon>
        <taxon>Dictyosteliales</taxon>
        <taxon>Dictyosteliaceae</taxon>
        <taxon>Dictyostelium</taxon>
    </lineage>
</organism>
<comment type="caution">
    <text evidence="2">The sequence shown here is derived from an EMBL/GenBank/DDBJ whole genome shotgun (WGS) entry which is preliminary data.</text>
</comment>